<sequence>MYWVYRSSSMVTTACLLFHRFYSRCSYSEYHHYDIAATSLFVSCKVVDQRLKLSNLTYCCAAVGLVRSKNSEREKNDKEAQGSADTNNAENSAKDNTSGENTYPLRNNDLEVAKSRWTLRILKLEPFFLEMICFDFEIPTPNQIIPKLCKLLDLSERCCSVALAFANDSLYSNVSLLYVPEIISAASIFLAIRFERHNYTTSGDNLNNKNDAEDSCVSPFRSGSKYIEIENPYSDLSLSKIASLVSSNKSPLSSGFVESRHVEMDLISSIEECINEILDLYSLLMA</sequence>
<keyword evidence="3" id="KW-1185">Reference proteome</keyword>
<dbReference type="Gene3D" id="1.10.472.10">
    <property type="entry name" value="Cyclin-like"/>
    <property type="match status" value="2"/>
</dbReference>
<accession>A0A2T9ZBB0</accession>
<dbReference type="InterPro" id="IPR036915">
    <property type="entry name" value="Cyclin-like_sf"/>
</dbReference>
<dbReference type="STRING" id="133381.A0A2T9ZBB0"/>
<proteinExistence type="predicted"/>
<dbReference type="PANTHER" id="PTHR10026">
    <property type="entry name" value="CYCLIN"/>
    <property type="match status" value="1"/>
</dbReference>
<name>A0A2T9ZBB0_9FUNG</name>
<evidence type="ECO:0000256" key="1">
    <source>
        <dbReference type="SAM" id="MobiDB-lite"/>
    </source>
</evidence>
<dbReference type="SUPFAM" id="SSF47954">
    <property type="entry name" value="Cyclin-like"/>
    <property type="match status" value="2"/>
</dbReference>
<evidence type="ECO:0000313" key="3">
    <source>
        <dbReference type="Proteomes" id="UP000245609"/>
    </source>
</evidence>
<dbReference type="AlphaFoldDB" id="A0A2T9ZBB0"/>
<dbReference type="CDD" id="cd20546">
    <property type="entry name" value="CYCLIN_SpCG1C_ScCTK2-like_rpt2"/>
    <property type="match status" value="1"/>
</dbReference>
<reference evidence="2 3" key="1">
    <citation type="journal article" date="2018" name="MBio">
        <title>Comparative Genomics Reveals the Core Gene Toolbox for the Fungus-Insect Symbiosis.</title>
        <authorList>
            <person name="Wang Y."/>
            <person name="Stata M."/>
            <person name="Wang W."/>
            <person name="Stajich J.E."/>
            <person name="White M.M."/>
            <person name="Moncalvo J.M."/>
        </authorList>
    </citation>
    <scope>NUCLEOTIDE SEQUENCE [LARGE SCALE GENOMIC DNA]</scope>
    <source>
        <strain evidence="2 3">SC-DP-2</strain>
    </source>
</reference>
<gene>
    <name evidence="2" type="ORF">BB560_003707</name>
</gene>
<organism evidence="2 3">
    <name type="scientific">Smittium megazygosporum</name>
    <dbReference type="NCBI Taxonomy" id="133381"/>
    <lineage>
        <taxon>Eukaryota</taxon>
        <taxon>Fungi</taxon>
        <taxon>Fungi incertae sedis</taxon>
        <taxon>Zoopagomycota</taxon>
        <taxon>Kickxellomycotina</taxon>
        <taxon>Harpellomycetes</taxon>
        <taxon>Harpellales</taxon>
        <taxon>Legeriomycetaceae</taxon>
        <taxon>Smittium</taxon>
    </lineage>
</organism>
<dbReference type="GO" id="GO:0016538">
    <property type="term" value="F:cyclin-dependent protein serine/threonine kinase regulator activity"/>
    <property type="evidence" value="ECO:0007669"/>
    <property type="project" value="InterPro"/>
</dbReference>
<comment type="caution">
    <text evidence="2">The sequence shown here is derived from an EMBL/GenBank/DDBJ whole genome shotgun (WGS) entry which is preliminary data.</text>
</comment>
<dbReference type="InterPro" id="IPR043198">
    <property type="entry name" value="Cyclin/Ssn8"/>
</dbReference>
<dbReference type="Proteomes" id="UP000245609">
    <property type="component" value="Unassembled WGS sequence"/>
</dbReference>
<dbReference type="EMBL" id="MBFS01000748">
    <property type="protein sequence ID" value="PVV01864.1"/>
    <property type="molecule type" value="Genomic_DNA"/>
</dbReference>
<protein>
    <submittedName>
        <fullName evidence="2">Uncharacterized protein</fullName>
    </submittedName>
</protein>
<dbReference type="OrthoDB" id="25002at2759"/>
<dbReference type="GO" id="GO:0006357">
    <property type="term" value="P:regulation of transcription by RNA polymerase II"/>
    <property type="evidence" value="ECO:0007669"/>
    <property type="project" value="InterPro"/>
</dbReference>
<evidence type="ECO:0000313" key="2">
    <source>
        <dbReference type="EMBL" id="PVV01864.1"/>
    </source>
</evidence>
<feature type="region of interest" description="Disordered" evidence="1">
    <location>
        <begin position="72"/>
        <end position="102"/>
    </location>
</feature>
<feature type="compositionally biased region" description="Polar residues" evidence="1">
    <location>
        <begin position="83"/>
        <end position="102"/>
    </location>
</feature>